<evidence type="ECO:0000256" key="1">
    <source>
        <dbReference type="ARBA" id="ARBA00004430"/>
    </source>
</evidence>
<reference evidence="2 3" key="1">
    <citation type="submission" date="2023-05" db="EMBL/GenBank/DDBJ databases">
        <title>A 100% complete, gapless, phased diploid assembly of the Scenedesmus obliquus UTEX 3031 genome.</title>
        <authorList>
            <person name="Biondi T.C."/>
            <person name="Hanschen E.R."/>
            <person name="Kwon T."/>
            <person name="Eng W."/>
            <person name="Kruse C.P.S."/>
            <person name="Koehler S.I."/>
            <person name="Kunde Y."/>
            <person name="Gleasner C.D."/>
            <person name="You Mak K.T."/>
            <person name="Polle J."/>
            <person name="Hovde B.T."/>
            <person name="Starkenburg S.R."/>
        </authorList>
    </citation>
    <scope>NUCLEOTIDE SEQUENCE [LARGE SCALE GENOMIC DNA]</scope>
    <source>
        <strain evidence="2 3">DOE0152z</strain>
    </source>
</reference>
<accession>A0ABY8TU62</accession>
<name>A0ABY8TU62_TETOB</name>
<dbReference type="Gene3D" id="3.80.10.10">
    <property type="entry name" value="Ribonuclease Inhibitor"/>
    <property type="match status" value="1"/>
</dbReference>
<evidence type="ECO:0000313" key="2">
    <source>
        <dbReference type="EMBL" id="WIA11028.1"/>
    </source>
</evidence>
<comment type="subcellular location">
    <subcellularLocation>
        <location evidence="1">Cytoplasm</location>
        <location evidence="1">Cytoskeleton</location>
        <location evidence="1">Cilium axoneme</location>
    </subcellularLocation>
</comment>
<dbReference type="PANTHER" id="PTHR36766">
    <property type="entry name" value="PLANT BROAD-SPECTRUM MILDEW RESISTANCE PROTEIN RPW8"/>
    <property type="match status" value="1"/>
</dbReference>
<dbReference type="InterPro" id="IPR032675">
    <property type="entry name" value="LRR_dom_sf"/>
</dbReference>
<dbReference type="SUPFAM" id="SSF52058">
    <property type="entry name" value="L domain-like"/>
    <property type="match status" value="1"/>
</dbReference>
<keyword evidence="3" id="KW-1185">Reference proteome</keyword>
<protein>
    <submittedName>
        <fullName evidence="2">Uncharacterized protein</fullName>
    </submittedName>
</protein>
<gene>
    <name evidence="2" type="ORF">OEZ85_011181</name>
</gene>
<sequence length="193" mass="21136">MRHLSLALTFKPPKQLLRGLFADGRNLTMLWLEDEDGVKTLPPLPARLQFLNVRLSLVLEFDPPEKLLQGLFADARNLTTLCVSGQHITTLPQLPAHLQDLRLSDCKQLRSLHVSGCRNLRSLPELPATLEELYCNGCAALTALPSSLGSTALRELNCSGCARLQQLPALPESLKNLEAEDCTSLTQVSTAAT</sequence>
<dbReference type="EMBL" id="CP126209">
    <property type="protein sequence ID" value="WIA11028.1"/>
    <property type="molecule type" value="Genomic_DNA"/>
</dbReference>
<dbReference type="PANTHER" id="PTHR36766:SF30">
    <property type="entry name" value="TIR-NBS TYPE DISEASE RESISTANCE PROTEIN-RELATED"/>
    <property type="match status" value="1"/>
</dbReference>
<proteinExistence type="predicted"/>
<organism evidence="2 3">
    <name type="scientific">Tetradesmus obliquus</name>
    <name type="common">Green alga</name>
    <name type="synonym">Acutodesmus obliquus</name>
    <dbReference type="NCBI Taxonomy" id="3088"/>
    <lineage>
        <taxon>Eukaryota</taxon>
        <taxon>Viridiplantae</taxon>
        <taxon>Chlorophyta</taxon>
        <taxon>core chlorophytes</taxon>
        <taxon>Chlorophyceae</taxon>
        <taxon>CS clade</taxon>
        <taxon>Sphaeropleales</taxon>
        <taxon>Scenedesmaceae</taxon>
        <taxon>Tetradesmus</taxon>
    </lineage>
</organism>
<dbReference type="Proteomes" id="UP001244341">
    <property type="component" value="Chromosome 2b"/>
</dbReference>
<evidence type="ECO:0000313" key="3">
    <source>
        <dbReference type="Proteomes" id="UP001244341"/>
    </source>
</evidence>